<gene>
    <name evidence="3" type="ORF">JD108_15805</name>
    <name evidence="4" type="ORF">KDJ56_15750</name>
</gene>
<sequence length="350" mass="37877">MTKKPIWLTILLACTLLSFPAESEALQTQAQTITISTGKKAVRWISYHPSEGVELRPAIAQNKIGMTEELASMAKRHQALAAINGTYFNPYDAKDLQPMGGIVINGALAHIRGGAEWLGIKPNGEIAFTPNSGTPITLHFVQSDQNKLTQTAWFLNHLPTTPEETVVFTPLFRSQTLELPGFSFVIVDQGKVTAVVRDKAVIPAKGFVVAAGPQARFRTGVVKVGDQASYALDWPAELQGSQHMISVGPKLVTEGKLDVRLEAFSEAKITSQKGQRSFIGKKQDQTVVMGTVPGVTMHELAEIAQKLGLVEAMNLDGGASSGLYYQGKYLTKTGRPLSNALVLVKRSPQK</sequence>
<keyword evidence="6" id="KW-1185">Reference proteome</keyword>
<dbReference type="Pfam" id="PF09992">
    <property type="entry name" value="NAGPA"/>
    <property type="match status" value="1"/>
</dbReference>
<feature type="chain" id="PRO_5038700285" evidence="1">
    <location>
        <begin position="24"/>
        <end position="350"/>
    </location>
</feature>
<keyword evidence="1" id="KW-0732">Signal</keyword>
<evidence type="ECO:0000313" key="6">
    <source>
        <dbReference type="Proteomes" id="UP000677234"/>
    </source>
</evidence>
<evidence type="ECO:0000313" key="4">
    <source>
        <dbReference type="EMBL" id="QUO40438.1"/>
    </source>
</evidence>
<evidence type="ECO:0000313" key="3">
    <source>
        <dbReference type="EMBL" id="QQE73357.1"/>
    </source>
</evidence>
<dbReference type="AlphaFoldDB" id="A0A7T5EIP7"/>
<dbReference type="PANTHER" id="PTHR40446:SF2">
    <property type="entry name" value="N-ACETYLGLUCOSAMINE-1-PHOSPHODIESTER ALPHA-N-ACETYLGLUCOSAMINIDASE"/>
    <property type="match status" value="1"/>
</dbReference>
<dbReference type="GO" id="GO:0016798">
    <property type="term" value="F:hydrolase activity, acting on glycosyl bonds"/>
    <property type="evidence" value="ECO:0007669"/>
    <property type="project" value="UniProtKB-KW"/>
</dbReference>
<feature type="signal peptide" evidence="1">
    <location>
        <begin position="1"/>
        <end position="23"/>
    </location>
</feature>
<organism evidence="3 5">
    <name type="scientific">Brevibacillus composti</name>
    <dbReference type="NCBI Taxonomy" id="2796470"/>
    <lineage>
        <taxon>Bacteria</taxon>
        <taxon>Bacillati</taxon>
        <taxon>Bacillota</taxon>
        <taxon>Bacilli</taxon>
        <taxon>Bacillales</taxon>
        <taxon>Paenibacillaceae</taxon>
        <taxon>Brevibacillus</taxon>
    </lineage>
</organism>
<dbReference type="EMBL" id="CP073708">
    <property type="protein sequence ID" value="QUO40438.1"/>
    <property type="molecule type" value="Genomic_DNA"/>
</dbReference>
<protein>
    <submittedName>
        <fullName evidence="3">Phosphodiester glycosidase family protein</fullName>
    </submittedName>
</protein>
<evidence type="ECO:0000313" key="5">
    <source>
        <dbReference type="Proteomes" id="UP000595847"/>
    </source>
</evidence>
<keyword evidence="3" id="KW-0326">Glycosidase</keyword>
<dbReference type="Proteomes" id="UP000595847">
    <property type="component" value="Chromosome"/>
</dbReference>
<dbReference type="EMBL" id="CP066308">
    <property type="protein sequence ID" value="QQE73357.1"/>
    <property type="molecule type" value="Genomic_DNA"/>
</dbReference>
<feature type="domain" description="Phosphodiester glycosidase" evidence="2">
    <location>
        <begin position="192"/>
        <end position="343"/>
    </location>
</feature>
<dbReference type="Proteomes" id="UP000677234">
    <property type="component" value="Chromosome"/>
</dbReference>
<dbReference type="RefSeq" id="WP_198826983.1">
    <property type="nucleotide sequence ID" value="NZ_CP066308.1"/>
</dbReference>
<dbReference type="PANTHER" id="PTHR40446">
    <property type="entry name" value="N-ACETYLGLUCOSAMINE-1-PHOSPHODIESTER ALPHA-N-ACETYLGLUCOSAMINIDASE"/>
    <property type="match status" value="1"/>
</dbReference>
<keyword evidence="3" id="KW-0378">Hydrolase</keyword>
<proteinExistence type="predicted"/>
<reference evidence="3 5" key="1">
    <citation type="submission" date="2020-12" db="EMBL/GenBank/DDBJ databases">
        <title>strain FJAT-54423T represents a novel species of the genus Brevibacillus.</title>
        <authorList>
            <person name="Tang R."/>
        </authorList>
    </citation>
    <scope>NUCLEOTIDE SEQUENCE [LARGE SCALE GENOMIC DNA]</scope>
    <source>
        <strain evidence="3 5">FJAT-54423</strain>
    </source>
</reference>
<evidence type="ECO:0000259" key="2">
    <source>
        <dbReference type="Pfam" id="PF09992"/>
    </source>
</evidence>
<dbReference type="InterPro" id="IPR018711">
    <property type="entry name" value="NAGPA"/>
</dbReference>
<dbReference type="KEGG" id="bcop:JD108_15805"/>
<accession>A0A7T5EIP7</accession>
<name>A0A7T5EIP7_9BACL</name>
<reference evidence="4" key="2">
    <citation type="submission" date="2021-04" db="EMBL/GenBank/DDBJ databases">
        <title>Brevibacillus composti FJAT-54423, complete genome.</title>
        <authorList>
            <person name="Tang R."/>
        </authorList>
    </citation>
    <scope>NUCLEOTIDE SEQUENCE</scope>
    <source>
        <strain evidence="4">FJAT-54424</strain>
    </source>
</reference>
<evidence type="ECO:0000256" key="1">
    <source>
        <dbReference type="SAM" id="SignalP"/>
    </source>
</evidence>